<dbReference type="PANTHER" id="PTHR30146">
    <property type="entry name" value="LACI-RELATED TRANSCRIPTIONAL REPRESSOR"/>
    <property type="match status" value="1"/>
</dbReference>
<dbReference type="CDD" id="cd01392">
    <property type="entry name" value="HTH_LacI"/>
    <property type="match status" value="1"/>
</dbReference>
<dbReference type="Pfam" id="PF13377">
    <property type="entry name" value="Peripla_BP_3"/>
    <property type="match status" value="1"/>
</dbReference>
<dbReference type="SMART" id="SM00354">
    <property type="entry name" value="HTH_LACI"/>
    <property type="match status" value="1"/>
</dbReference>
<dbReference type="Proteomes" id="UP001164726">
    <property type="component" value="Chromosome"/>
</dbReference>
<proteinExistence type="predicted"/>
<dbReference type="Pfam" id="PF00356">
    <property type="entry name" value="LacI"/>
    <property type="match status" value="1"/>
</dbReference>
<name>A0A9E8LZ27_9BACI</name>
<dbReference type="SUPFAM" id="SSF53822">
    <property type="entry name" value="Periplasmic binding protein-like I"/>
    <property type="match status" value="1"/>
</dbReference>
<dbReference type="InterPro" id="IPR001387">
    <property type="entry name" value="Cro/C1-type_HTH"/>
</dbReference>
<evidence type="ECO:0000313" key="6">
    <source>
        <dbReference type="EMBL" id="WAA12428.1"/>
    </source>
</evidence>
<dbReference type="KEGG" id="fhl:OE105_12940"/>
<dbReference type="SUPFAM" id="SSF47413">
    <property type="entry name" value="lambda repressor-like DNA-binding domains"/>
    <property type="match status" value="1"/>
</dbReference>
<evidence type="ECO:0000256" key="1">
    <source>
        <dbReference type="ARBA" id="ARBA00023015"/>
    </source>
</evidence>
<keyword evidence="1" id="KW-0805">Transcription regulation</keyword>
<protein>
    <submittedName>
        <fullName evidence="6">LacI family transcriptional regulator</fullName>
    </submittedName>
</protein>
<dbReference type="PROSITE" id="PS50943">
    <property type="entry name" value="HTH_CROC1"/>
    <property type="match status" value="1"/>
</dbReference>
<feature type="domain" description="HTH cro/C1-type" evidence="5">
    <location>
        <begin position="2"/>
        <end position="48"/>
    </location>
</feature>
<accession>A0A9E8LZ27</accession>
<keyword evidence="7" id="KW-1185">Reference proteome</keyword>
<dbReference type="AlphaFoldDB" id="A0A9E8LZ27"/>
<dbReference type="PROSITE" id="PS50932">
    <property type="entry name" value="HTH_LACI_2"/>
    <property type="match status" value="1"/>
</dbReference>
<evidence type="ECO:0000313" key="7">
    <source>
        <dbReference type="Proteomes" id="UP001164726"/>
    </source>
</evidence>
<feature type="domain" description="HTH lacI-type" evidence="4">
    <location>
        <begin position="4"/>
        <end position="58"/>
    </location>
</feature>
<evidence type="ECO:0000256" key="3">
    <source>
        <dbReference type="ARBA" id="ARBA00023163"/>
    </source>
</evidence>
<dbReference type="Gene3D" id="3.40.50.2300">
    <property type="match status" value="2"/>
</dbReference>
<dbReference type="CDD" id="cd06267">
    <property type="entry name" value="PBP1_LacI_sugar_binding-like"/>
    <property type="match status" value="1"/>
</dbReference>
<dbReference type="PANTHER" id="PTHR30146:SF154">
    <property type="entry name" value="TRANSCRIPTION REGULATOR, MEMBER OF GALR FAMILY"/>
    <property type="match status" value="1"/>
</dbReference>
<dbReference type="RefSeq" id="WP_275420562.1">
    <property type="nucleotide sequence ID" value="NZ_CP106877.1"/>
</dbReference>
<dbReference type="PROSITE" id="PS00356">
    <property type="entry name" value="HTH_LACI_1"/>
    <property type="match status" value="1"/>
</dbReference>
<reference evidence="6" key="1">
    <citation type="submission" date="2022-09" db="EMBL/GenBank/DDBJ databases">
        <title>Complete Genomes of Fervidibacillus albus and Fervidibacillus halotolerans isolated from tidal flat sediments.</title>
        <authorList>
            <person name="Kwon K.K."/>
            <person name="Yang S.-H."/>
            <person name="Park M.J."/>
            <person name="Oh H.-M."/>
        </authorList>
    </citation>
    <scope>NUCLEOTIDE SEQUENCE</scope>
    <source>
        <strain evidence="6">MEBiC13594</strain>
    </source>
</reference>
<dbReference type="InterPro" id="IPR000843">
    <property type="entry name" value="HTH_LacI"/>
</dbReference>
<dbReference type="EMBL" id="CP106877">
    <property type="protein sequence ID" value="WAA12428.1"/>
    <property type="molecule type" value="Genomic_DNA"/>
</dbReference>
<dbReference type="GO" id="GO:0003700">
    <property type="term" value="F:DNA-binding transcription factor activity"/>
    <property type="evidence" value="ECO:0007669"/>
    <property type="project" value="TreeGrafter"/>
</dbReference>
<dbReference type="GO" id="GO:0000976">
    <property type="term" value="F:transcription cis-regulatory region binding"/>
    <property type="evidence" value="ECO:0007669"/>
    <property type="project" value="TreeGrafter"/>
</dbReference>
<keyword evidence="3" id="KW-0804">Transcription</keyword>
<organism evidence="6 7">
    <name type="scientific">Fervidibacillus halotolerans</name>
    <dbReference type="NCBI Taxonomy" id="2980027"/>
    <lineage>
        <taxon>Bacteria</taxon>
        <taxon>Bacillati</taxon>
        <taxon>Bacillota</taxon>
        <taxon>Bacilli</taxon>
        <taxon>Bacillales</taxon>
        <taxon>Bacillaceae</taxon>
        <taxon>Fervidibacillus</taxon>
    </lineage>
</organism>
<gene>
    <name evidence="6" type="ORF">OE105_12940</name>
</gene>
<sequence length="329" mass="37577">MKKLTMKEIAKLANVSQSTVSRVINGKEGVNEKLAKRVFDVINEVGFVPNKAAQTLKQNQSYIIGVCVTETYNPYFVELIDTLESVARNYGYNILLHNSKRNPILEWESMENFISRQVDGIIFVPTSDYNFEKISKLPIPVVSVTQTHEEFHSVGLDHYKAGQLAAKKFIYTNHKTFGMVGNIPDDKFFGFRDTLAENGFTFQMKNYITIKETSSNSYLIRQDIEDYLDRVTNLEFTSVFTTNDLMAVEFVKAVEDRGIKVPEDISVIGFDDTILSKMMGISSIHQPIEEMVKTTMKLLLDRIEKKVSSKKVQIKLEPTLIERKSSRLK</sequence>
<keyword evidence="2" id="KW-0238">DNA-binding</keyword>
<dbReference type="InterPro" id="IPR028082">
    <property type="entry name" value="Peripla_BP_I"/>
</dbReference>
<evidence type="ECO:0000259" key="5">
    <source>
        <dbReference type="PROSITE" id="PS50943"/>
    </source>
</evidence>
<dbReference type="PRINTS" id="PR00036">
    <property type="entry name" value="HTHLACI"/>
</dbReference>
<evidence type="ECO:0000259" key="4">
    <source>
        <dbReference type="PROSITE" id="PS50932"/>
    </source>
</evidence>
<evidence type="ECO:0000256" key="2">
    <source>
        <dbReference type="ARBA" id="ARBA00023125"/>
    </source>
</evidence>
<dbReference type="Gene3D" id="1.10.260.40">
    <property type="entry name" value="lambda repressor-like DNA-binding domains"/>
    <property type="match status" value="1"/>
</dbReference>
<dbReference type="InterPro" id="IPR010982">
    <property type="entry name" value="Lambda_DNA-bd_dom_sf"/>
</dbReference>
<dbReference type="InterPro" id="IPR046335">
    <property type="entry name" value="LacI/GalR-like_sensor"/>
</dbReference>